<reference evidence="2" key="1">
    <citation type="journal article" date="2019" name="Sci. Rep.">
        <title>Draft genome of Tanacetum cinerariifolium, the natural source of mosquito coil.</title>
        <authorList>
            <person name="Yamashiro T."/>
            <person name="Shiraishi A."/>
            <person name="Satake H."/>
            <person name="Nakayama K."/>
        </authorList>
    </citation>
    <scope>NUCLEOTIDE SEQUENCE</scope>
</reference>
<dbReference type="Pfam" id="PF00005">
    <property type="entry name" value="ABC_tran"/>
    <property type="match status" value="1"/>
</dbReference>
<dbReference type="EMBL" id="BKCJ010960562">
    <property type="protein sequence ID" value="GFC54263.1"/>
    <property type="molecule type" value="Genomic_DNA"/>
</dbReference>
<accession>A0A699PSY8</accession>
<dbReference type="InterPro" id="IPR003439">
    <property type="entry name" value="ABC_transporter-like_ATP-bd"/>
</dbReference>
<dbReference type="InterPro" id="IPR027417">
    <property type="entry name" value="P-loop_NTPase"/>
</dbReference>
<protein>
    <recommendedName>
        <fullName evidence="1">ABC transporter domain-containing protein</fullName>
    </recommendedName>
</protein>
<organism evidence="2">
    <name type="scientific">Tanacetum cinerariifolium</name>
    <name type="common">Dalmatian daisy</name>
    <name type="synonym">Chrysanthemum cinerariifolium</name>
    <dbReference type="NCBI Taxonomy" id="118510"/>
    <lineage>
        <taxon>Eukaryota</taxon>
        <taxon>Viridiplantae</taxon>
        <taxon>Streptophyta</taxon>
        <taxon>Embryophyta</taxon>
        <taxon>Tracheophyta</taxon>
        <taxon>Spermatophyta</taxon>
        <taxon>Magnoliopsida</taxon>
        <taxon>eudicotyledons</taxon>
        <taxon>Gunneridae</taxon>
        <taxon>Pentapetalae</taxon>
        <taxon>asterids</taxon>
        <taxon>campanulids</taxon>
        <taxon>Asterales</taxon>
        <taxon>Asteraceae</taxon>
        <taxon>Asteroideae</taxon>
        <taxon>Anthemideae</taxon>
        <taxon>Anthemidinae</taxon>
        <taxon>Tanacetum</taxon>
    </lineage>
</organism>
<gene>
    <name evidence="2" type="ORF">Tci_826233</name>
</gene>
<evidence type="ECO:0000313" key="2">
    <source>
        <dbReference type="EMBL" id="GFC54263.1"/>
    </source>
</evidence>
<evidence type="ECO:0000259" key="1">
    <source>
        <dbReference type="Pfam" id="PF00005"/>
    </source>
</evidence>
<sequence length="164" mass="17760">MNLFGELIEALISPASLVTEAWDKVVLAITGKRIAVLGPRGSGKSTLLNFLSAGTLSTNNEQTVSSQKVASNRLSMAELKFDLKSTIDVPGGPDAQEDWQRVVDGYLTVAPAEKGDFQDNFIRNNLEAGLSKLHTRPTVILGSFDIQDRMKATVKKLIEVMGTL</sequence>
<dbReference type="CDD" id="cd00882">
    <property type="entry name" value="Ras_like_GTPase"/>
    <property type="match status" value="1"/>
</dbReference>
<dbReference type="GO" id="GO:0005524">
    <property type="term" value="F:ATP binding"/>
    <property type="evidence" value="ECO:0007669"/>
    <property type="project" value="InterPro"/>
</dbReference>
<comment type="caution">
    <text evidence="2">The sequence shown here is derived from an EMBL/GenBank/DDBJ whole genome shotgun (WGS) entry which is preliminary data.</text>
</comment>
<dbReference type="SUPFAM" id="SSF52540">
    <property type="entry name" value="P-loop containing nucleoside triphosphate hydrolases"/>
    <property type="match status" value="1"/>
</dbReference>
<dbReference type="Gene3D" id="3.40.50.300">
    <property type="entry name" value="P-loop containing nucleotide triphosphate hydrolases"/>
    <property type="match status" value="1"/>
</dbReference>
<proteinExistence type="predicted"/>
<name>A0A699PSY8_TANCI</name>
<dbReference type="GO" id="GO:0016887">
    <property type="term" value="F:ATP hydrolysis activity"/>
    <property type="evidence" value="ECO:0007669"/>
    <property type="project" value="InterPro"/>
</dbReference>
<dbReference type="AlphaFoldDB" id="A0A699PSY8"/>
<feature type="domain" description="ABC transporter" evidence="1">
    <location>
        <begin position="31"/>
        <end position="71"/>
    </location>
</feature>